<reference evidence="1" key="1">
    <citation type="journal article" date="2019" name="Sci. Rep.">
        <title>Draft genome of Tanacetum cinerariifolium, the natural source of mosquito coil.</title>
        <authorList>
            <person name="Yamashiro T."/>
            <person name="Shiraishi A."/>
            <person name="Satake H."/>
            <person name="Nakayama K."/>
        </authorList>
    </citation>
    <scope>NUCLEOTIDE SEQUENCE</scope>
</reference>
<comment type="caution">
    <text evidence="1">The sequence shown here is derived from an EMBL/GenBank/DDBJ whole genome shotgun (WGS) entry which is preliminary data.</text>
</comment>
<evidence type="ECO:0000313" key="1">
    <source>
        <dbReference type="EMBL" id="GFA05202.1"/>
    </source>
</evidence>
<name>A0A699J1S7_TANCI</name>
<accession>A0A699J1S7</accession>
<organism evidence="1">
    <name type="scientific">Tanacetum cinerariifolium</name>
    <name type="common">Dalmatian daisy</name>
    <name type="synonym">Chrysanthemum cinerariifolium</name>
    <dbReference type="NCBI Taxonomy" id="118510"/>
    <lineage>
        <taxon>Eukaryota</taxon>
        <taxon>Viridiplantae</taxon>
        <taxon>Streptophyta</taxon>
        <taxon>Embryophyta</taxon>
        <taxon>Tracheophyta</taxon>
        <taxon>Spermatophyta</taxon>
        <taxon>Magnoliopsida</taxon>
        <taxon>eudicotyledons</taxon>
        <taxon>Gunneridae</taxon>
        <taxon>Pentapetalae</taxon>
        <taxon>asterids</taxon>
        <taxon>campanulids</taxon>
        <taxon>Asterales</taxon>
        <taxon>Asteraceae</taxon>
        <taxon>Asteroideae</taxon>
        <taxon>Anthemideae</taxon>
        <taxon>Anthemidinae</taxon>
        <taxon>Tanacetum</taxon>
    </lineage>
</organism>
<protein>
    <submittedName>
        <fullName evidence="1">Uncharacterized protein</fullName>
    </submittedName>
</protein>
<dbReference type="AlphaFoldDB" id="A0A699J1S7"/>
<sequence length="205" mass="22358">MSDTDEERPRKYRKLSDIYKEEYERIRGVTPERSGAKGKTSLLKRSGKKSLKVVSKCNLGKRGRKTLSSVRCEASTSGTKKVSLSRGSKKGTEMVQEEMPKISRLQLGGHNTQITVKSNSLVSTLGVKKVQLAQPAMTFSQSLLTSSNDEIISALGLISLSNGPPASGPGLPQSEPIEHETSVCVTNRNPSEFSSEVATYYMRSC</sequence>
<gene>
    <name evidence="1" type="ORF">Tci_577174</name>
</gene>
<proteinExistence type="predicted"/>
<dbReference type="EMBL" id="BKCJ010361544">
    <property type="protein sequence ID" value="GFA05202.1"/>
    <property type="molecule type" value="Genomic_DNA"/>
</dbReference>